<keyword evidence="1" id="KW-1133">Transmembrane helix</keyword>
<reference evidence="2 3" key="1">
    <citation type="submission" date="2016-10" db="EMBL/GenBank/DDBJ databases">
        <authorList>
            <person name="de Groot N.N."/>
        </authorList>
    </citation>
    <scope>NUCLEOTIDE SEQUENCE [LARGE SCALE GENOMIC DNA]</scope>
    <source>
        <strain evidence="2 3">47C3B</strain>
    </source>
</reference>
<feature type="transmembrane region" description="Helical" evidence="1">
    <location>
        <begin position="12"/>
        <end position="33"/>
    </location>
</feature>
<gene>
    <name evidence="2" type="ORF">SAMN05216464_106104</name>
</gene>
<evidence type="ECO:0000256" key="1">
    <source>
        <dbReference type="SAM" id="Phobius"/>
    </source>
</evidence>
<protein>
    <submittedName>
        <fullName evidence="2">Uncharacterized protein</fullName>
    </submittedName>
</protein>
<sequence length="64" mass="6916">MESMENANAEKHYKLLVVAIAIGMVGVFLRFAGDENSTYFSWIANALLVLGVAIGLKGVFAIIK</sequence>
<dbReference type="AlphaFoldDB" id="A0A1G7CU10"/>
<evidence type="ECO:0000313" key="2">
    <source>
        <dbReference type="EMBL" id="SDE42914.1"/>
    </source>
</evidence>
<dbReference type="RefSeq" id="WP_091150014.1">
    <property type="nucleotide sequence ID" value="NZ_FNAI01000006.1"/>
</dbReference>
<dbReference type="OrthoDB" id="799545at2"/>
<proteinExistence type="predicted"/>
<keyword evidence="1" id="KW-0812">Transmembrane</keyword>
<dbReference type="STRING" id="1391627.SAMN05216464_106104"/>
<dbReference type="Proteomes" id="UP000199072">
    <property type="component" value="Unassembled WGS sequence"/>
</dbReference>
<feature type="transmembrane region" description="Helical" evidence="1">
    <location>
        <begin position="39"/>
        <end position="63"/>
    </location>
</feature>
<name>A0A1G7CU10_9SPHI</name>
<keyword evidence="1" id="KW-0472">Membrane</keyword>
<evidence type="ECO:0000313" key="3">
    <source>
        <dbReference type="Proteomes" id="UP000199072"/>
    </source>
</evidence>
<dbReference type="EMBL" id="FNAI01000006">
    <property type="protein sequence ID" value="SDE42914.1"/>
    <property type="molecule type" value="Genomic_DNA"/>
</dbReference>
<keyword evidence="3" id="KW-1185">Reference proteome</keyword>
<organism evidence="2 3">
    <name type="scientific">Mucilaginibacter pineti</name>
    <dbReference type="NCBI Taxonomy" id="1391627"/>
    <lineage>
        <taxon>Bacteria</taxon>
        <taxon>Pseudomonadati</taxon>
        <taxon>Bacteroidota</taxon>
        <taxon>Sphingobacteriia</taxon>
        <taxon>Sphingobacteriales</taxon>
        <taxon>Sphingobacteriaceae</taxon>
        <taxon>Mucilaginibacter</taxon>
    </lineage>
</organism>
<accession>A0A1G7CU10</accession>